<dbReference type="InterPro" id="IPR038718">
    <property type="entry name" value="SNF2-like_sf"/>
</dbReference>
<dbReference type="AlphaFoldDB" id="A0A9E6MYJ9"/>
<dbReference type="Pfam" id="PF00271">
    <property type="entry name" value="Helicase_C"/>
    <property type="match status" value="1"/>
</dbReference>
<feature type="domain" description="Helicase C-terminal" evidence="3">
    <location>
        <begin position="537"/>
        <end position="684"/>
    </location>
</feature>
<reference evidence="4" key="1">
    <citation type="submission" date="2021-02" db="EMBL/GenBank/DDBJ databases">
        <title>Comparative genomics of Ferrovum myxofaciens strains, predominant extremophile bacteria forming large biofilm stalactites in acid mine ecosystems.</title>
        <authorList>
            <person name="Burkartova K."/>
            <person name="Ridl J."/>
            <person name="Pajer P."/>
            <person name="Falteisek L."/>
        </authorList>
    </citation>
    <scope>NUCLEOTIDE SEQUENCE</scope>
    <source>
        <strain evidence="4">MI1III</strain>
    </source>
</reference>
<name>A0A9E6MYJ9_9PROT</name>
<gene>
    <name evidence="4" type="ORF">JZL65_03160</name>
</gene>
<dbReference type="EMBL" id="CP071137">
    <property type="protein sequence ID" value="QWY78094.1"/>
    <property type="molecule type" value="Genomic_DNA"/>
</dbReference>
<dbReference type="Pfam" id="PF04851">
    <property type="entry name" value="ResIII"/>
    <property type="match status" value="1"/>
</dbReference>
<dbReference type="SMART" id="SM00487">
    <property type="entry name" value="DEXDc"/>
    <property type="match status" value="1"/>
</dbReference>
<dbReference type="Gene3D" id="3.40.50.300">
    <property type="entry name" value="P-loop containing nucleotide triphosphate hydrolases"/>
    <property type="match status" value="1"/>
</dbReference>
<evidence type="ECO:0000313" key="4">
    <source>
        <dbReference type="EMBL" id="QWY78094.1"/>
    </source>
</evidence>
<dbReference type="PANTHER" id="PTHR45766:SF6">
    <property type="entry name" value="SWI_SNF-RELATED MATRIX-ASSOCIATED ACTIN-DEPENDENT REGULATOR OF CHROMATIN SUBFAMILY A-LIKE PROTEIN 1"/>
    <property type="match status" value="1"/>
</dbReference>
<feature type="domain" description="Helicase ATP-binding" evidence="2">
    <location>
        <begin position="168"/>
        <end position="317"/>
    </location>
</feature>
<dbReference type="InterPro" id="IPR014001">
    <property type="entry name" value="Helicase_ATP-bd"/>
</dbReference>
<evidence type="ECO:0008006" key="6">
    <source>
        <dbReference type="Google" id="ProtNLM"/>
    </source>
</evidence>
<evidence type="ECO:0000259" key="2">
    <source>
        <dbReference type="PROSITE" id="PS51192"/>
    </source>
</evidence>
<dbReference type="GO" id="GO:0003677">
    <property type="term" value="F:DNA binding"/>
    <property type="evidence" value="ECO:0007669"/>
    <property type="project" value="InterPro"/>
</dbReference>
<dbReference type="InterPro" id="IPR027417">
    <property type="entry name" value="P-loop_NTPase"/>
</dbReference>
<evidence type="ECO:0000259" key="3">
    <source>
        <dbReference type="PROSITE" id="PS51194"/>
    </source>
</evidence>
<dbReference type="SUPFAM" id="SSF52540">
    <property type="entry name" value="P-loop containing nucleoside triphosphate hydrolases"/>
    <property type="match status" value="1"/>
</dbReference>
<evidence type="ECO:0000256" key="1">
    <source>
        <dbReference type="ARBA" id="ARBA00022801"/>
    </source>
</evidence>
<accession>A0A9E6MYJ9</accession>
<dbReference type="PROSITE" id="PS51192">
    <property type="entry name" value="HELICASE_ATP_BIND_1"/>
    <property type="match status" value="1"/>
</dbReference>
<dbReference type="InterPro" id="IPR001650">
    <property type="entry name" value="Helicase_C-like"/>
</dbReference>
<dbReference type="GO" id="GO:0016787">
    <property type="term" value="F:hydrolase activity"/>
    <property type="evidence" value="ECO:0007669"/>
    <property type="project" value="UniProtKB-KW"/>
</dbReference>
<organism evidence="4 5">
    <name type="scientific">Ferrovum myxofaciens</name>
    <dbReference type="NCBI Taxonomy" id="416213"/>
    <lineage>
        <taxon>Bacteria</taxon>
        <taxon>Pseudomonadati</taxon>
        <taxon>Pseudomonadota</taxon>
        <taxon>Betaproteobacteria</taxon>
        <taxon>Ferrovales</taxon>
        <taxon>Ferrovaceae</taxon>
        <taxon>Ferrovum</taxon>
    </lineage>
</organism>
<dbReference type="InterPro" id="IPR006935">
    <property type="entry name" value="Helicase/UvrB_N"/>
</dbReference>
<sequence length="1094" mass="124624">MGEGVFCFVKGFESLGRAKILDTVGVKWKVEYFDSPAQIVRDVRSVLKVEVVYKKLEANTRIYYQHEATGDWLVGRVVEDRGDGVEVRFADKNDVFIDYEYLYVRWKRPISDPVDYLKCVITETPQYAEARSAFMATYILQRGSAWGISALLSSVIELESHQINVIRRILSDPSQRYLLADEVGLGKTIEAGVVIRQAVLDDPKNHHVIVLVPRVLIQQWRQELIQRFGLADFLDDSVLVLAQDLFEDIDNQLAVATLLVIDEAHHVACSADGHSTQLYDIVRAHSLNIERLLLLSATPVLRNESGFLRMLHLLDPFVYKLDDEDGFRTKINHRQVLAEAVASLDPQNALYLDSILDELIEILPGDERLLELVGELRLELVGLPDENDPDLIEAIRILRAHLSETYRLHRRILRNRRKQVTGLTPNRAGARIVPIPENQLARLESLLETWRIIATSIDDEKKFETLRYERVEFFWKLINALLTDPGGISSICDVRTKAILKNPELSFEDELPLLQGIAELIDQKKWLKDRIDHLKFELETILTGMNKIVIFCSQRMIADAVFEELRAMLRDAVIRHEVVDDEFDLDEPPWAKFNSNNAIRVIVCDHRAEEGINLQGGSKLVIHFDLPIEPNRIEQRMGRVDRYGSGYAIKSLVILDEGSKYQLNWFSVLDNALGVFDRSISSLQYLVEDQIQQLKGRVFAEGLEAIEALVDRLSGATGMVAKELKLIDQQDGLDELSPLAESDLETIFDIDAEWNDIRHATLYWACDTLLFGQISEPKLVPDRPADTPFRFQYRVPGRGGQVTLIPLSGFMDDFLGALDYEDPRSNANQPLSYPHLSRRQSAVKSNTRLIRYGDDFIEALKSFSDLDDRGRSYAMWRQVHEDFVEADNQMYFRFDFLIEVGLDHAESVLEESPVTLTDTVRSAISRRGDALFSPLVVQVWIDEEGDEPSTEFVARYLTTAFDKHGKNGIYIDTNLKSLRFRSLMEVAPDSFVNWDERCVRMRERAKAILIARPSLADAKVAAMQRARIEDEVREAQLATRIRMLDGVEAESEQEQLTLETNLNAALYKGIETPSIKVDVAGMVILTGMPFPVVQ</sequence>
<evidence type="ECO:0000313" key="5">
    <source>
        <dbReference type="Proteomes" id="UP000683551"/>
    </source>
</evidence>
<protein>
    <recommendedName>
        <fullName evidence="6">RNA polymerase-associated protein RapA</fullName>
    </recommendedName>
</protein>
<dbReference type="RefSeq" id="WP_273145575.1">
    <property type="nucleotide sequence ID" value="NZ_CP053675.1"/>
</dbReference>
<dbReference type="PANTHER" id="PTHR45766">
    <property type="entry name" value="DNA ANNEALING HELICASE AND ENDONUCLEASE ZRANB3 FAMILY MEMBER"/>
    <property type="match status" value="1"/>
</dbReference>
<dbReference type="PROSITE" id="PS51194">
    <property type="entry name" value="HELICASE_CTER"/>
    <property type="match status" value="1"/>
</dbReference>
<dbReference type="NCBIfam" id="NF041062">
    <property type="entry name" value="DpdE"/>
    <property type="match status" value="1"/>
</dbReference>
<keyword evidence="1" id="KW-0378">Hydrolase</keyword>
<proteinExistence type="predicted"/>
<dbReference type="Gene3D" id="3.40.50.10810">
    <property type="entry name" value="Tandem AAA-ATPase domain"/>
    <property type="match status" value="1"/>
</dbReference>
<dbReference type="Proteomes" id="UP000683551">
    <property type="component" value="Chromosome"/>
</dbReference>
<dbReference type="GO" id="GO:0005524">
    <property type="term" value="F:ATP binding"/>
    <property type="evidence" value="ECO:0007669"/>
    <property type="project" value="InterPro"/>
</dbReference>